<dbReference type="SUPFAM" id="SSF88723">
    <property type="entry name" value="PIN domain-like"/>
    <property type="match status" value="1"/>
</dbReference>
<gene>
    <name evidence="1" type="ORF">GCM10009855_32620</name>
</gene>
<dbReference type="Proteomes" id="UP001501170">
    <property type="component" value="Unassembled WGS sequence"/>
</dbReference>
<dbReference type="EMBL" id="BAAARB010000022">
    <property type="protein sequence ID" value="GAA2390043.1"/>
    <property type="molecule type" value="Genomic_DNA"/>
</dbReference>
<keyword evidence="2" id="KW-1185">Reference proteome</keyword>
<dbReference type="InterPro" id="IPR029060">
    <property type="entry name" value="PIN-like_dom_sf"/>
</dbReference>
<proteinExistence type="predicted"/>
<evidence type="ECO:0008006" key="3">
    <source>
        <dbReference type="Google" id="ProtNLM"/>
    </source>
</evidence>
<sequence length="200" mass="22726">MLPDANVLYSRTLRDWICLLAARSGPPLFHLRWTEDVLAELVYHLRKNHPHYSDHQVGGVRQRIIKVAVHGRIEGYEVDSAFEYTDEYDAHLHAAAEHGRIQYVVTNDRGFHRFAEANDERLGYEVYTPDDFLMLVHRDAIATVREALLDQITYHCRLGRPFNLADRLEAAQAPTFAAAIRAMMQAPAVAEALSRASSST</sequence>
<organism evidence="1 2">
    <name type="scientific">Gordonia cholesterolivorans</name>
    <dbReference type="NCBI Taxonomy" id="559625"/>
    <lineage>
        <taxon>Bacteria</taxon>
        <taxon>Bacillati</taxon>
        <taxon>Actinomycetota</taxon>
        <taxon>Actinomycetes</taxon>
        <taxon>Mycobacteriales</taxon>
        <taxon>Gordoniaceae</taxon>
        <taxon>Gordonia</taxon>
    </lineage>
</organism>
<evidence type="ECO:0000313" key="1">
    <source>
        <dbReference type="EMBL" id="GAA2390043.1"/>
    </source>
</evidence>
<dbReference type="RefSeq" id="WP_006897119.1">
    <property type="nucleotide sequence ID" value="NZ_BAAARB010000022.1"/>
</dbReference>
<accession>A0ABN3HXJ5</accession>
<evidence type="ECO:0000313" key="2">
    <source>
        <dbReference type="Proteomes" id="UP001501170"/>
    </source>
</evidence>
<name>A0ABN3HXJ5_9ACTN</name>
<comment type="caution">
    <text evidence="1">The sequence shown here is derived from an EMBL/GenBank/DDBJ whole genome shotgun (WGS) entry which is preliminary data.</text>
</comment>
<protein>
    <recommendedName>
        <fullName evidence="3">PIN domain-containing protein</fullName>
    </recommendedName>
</protein>
<reference evidence="1 2" key="1">
    <citation type="journal article" date="2019" name="Int. J. Syst. Evol. Microbiol.">
        <title>The Global Catalogue of Microorganisms (GCM) 10K type strain sequencing project: providing services to taxonomists for standard genome sequencing and annotation.</title>
        <authorList>
            <consortium name="The Broad Institute Genomics Platform"/>
            <consortium name="The Broad Institute Genome Sequencing Center for Infectious Disease"/>
            <person name="Wu L."/>
            <person name="Ma J."/>
        </authorList>
    </citation>
    <scope>NUCLEOTIDE SEQUENCE [LARGE SCALE GENOMIC DNA]</scope>
    <source>
        <strain evidence="1 2">JCM 16227</strain>
    </source>
</reference>